<dbReference type="CDD" id="cd01650">
    <property type="entry name" value="RT_nLTR_like"/>
    <property type="match status" value="1"/>
</dbReference>
<dbReference type="Pfam" id="PF00078">
    <property type="entry name" value="RVT_1"/>
    <property type="match status" value="1"/>
</dbReference>
<proteinExistence type="predicted"/>
<evidence type="ECO:0000313" key="3">
    <source>
        <dbReference type="Proteomes" id="UP001140206"/>
    </source>
</evidence>
<comment type="caution">
    <text evidence="2">The sequence shown here is derived from an EMBL/GenBank/DDBJ whole genome shotgun (WGS) entry which is preliminary data.</text>
</comment>
<evidence type="ECO:0000259" key="1">
    <source>
        <dbReference type="PROSITE" id="PS50878"/>
    </source>
</evidence>
<feature type="domain" description="Reverse transcriptase" evidence="1">
    <location>
        <begin position="94"/>
        <end position="368"/>
    </location>
</feature>
<dbReference type="Pfam" id="PF13966">
    <property type="entry name" value="zf-RVT"/>
    <property type="match status" value="1"/>
</dbReference>
<dbReference type="PROSITE" id="PS50878">
    <property type="entry name" value="RT_POL"/>
    <property type="match status" value="1"/>
</dbReference>
<dbReference type="InterPro" id="IPR043502">
    <property type="entry name" value="DNA/RNA_pol_sf"/>
</dbReference>
<evidence type="ECO:0000313" key="2">
    <source>
        <dbReference type="EMBL" id="KAJ4793535.1"/>
    </source>
</evidence>
<gene>
    <name evidence="2" type="ORF">LUZ62_044781</name>
</gene>
<dbReference type="Proteomes" id="UP001140206">
    <property type="component" value="Chromosome 2"/>
</dbReference>
<dbReference type="SUPFAM" id="SSF56672">
    <property type="entry name" value="DNA/RNA polymerases"/>
    <property type="match status" value="1"/>
</dbReference>
<organism evidence="2 3">
    <name type="scientific">Rhynchospora pubera</name>
    <dbReference type="NCBI Taxonomy" id="906938"/>
    <lineage>
        <taxon>Eukaryota</taxon>
        <taxon>Viridiplantae</taxon>
        <taxon>Streptophyta</taxon>
        <taxon>Embryophyta</taxon>
        <taxon>Tracheophyta</taxon>
        <taxon>Spermatophyta</taxon>
        <taxon>Magnoliopsida</taxon>
        <taxon>Liliopsida</taxon>
        <taxon>Poales</taxon>
        <taxon>Cyperaceae</taxon>
        <taxon>Cyperoideae</taxon>
        <taxon>Rhynchosporeae</taxon>
        <taxon>Rhynchospora</taxon>
    </lineage>
</organism>
<sequence>MATDQAAKGQAFFEFFQSLMGTASLPSLDINWTVLYQQQQPILHNLTAPITENEVLDVIASWPNNKSPGPDGFTGEFFKFFAADITPDLTLTLNFALQHGSLSPINSSHIILIPKLDNPTEPKDFRPISIVHSAQKILSKILANRLMPLLPDLVHPSQTGFIKGRLITENFIYAQHLLHHFANQHIPLAVFKADIYKAFDTVSWSFISNILRAMGIPHVFVDWILNCVLQGKSQVVVNGLVGRVLTLKRGVRQGDPVSPYLFILAMDFLARWLLKLHENGTMLFPFSNMLPCLLYADDALFFFKPCIAQSQLLNIIFHFFQRVSGLSINPEKSELVFLNTEPALRAECARTLRCTERTLPIKYLGLPLSSKKLSKSDYLILIDRFKAKLDTWSSAFLSFAGRLVLVNTCISSLSIFFMSVFKIPKWVVKILDNTRRSFLWQGRSQKKKLVTVSWNKVCSPKLTGGLGVLDLETFNLALLSKWLWKWNSHEFSNFKTLLTALSGSYPSLPSTSPLHETFRQILPIFTSVTYFKLKSGSTTSFWQQNWGLGLLCHSFSTLYSYSIDHDIFVLTFLQQLHSPFCLFRPIMSTNLMAIEQLNQLLIQIQQLLQHTTPNSDLQDQICCKLTADKLTSAAFYKFSKLMPKIPSDLSLIWNLKVPPRVSTFTWLLLQNKLPTMDNLQLRGFILINRCALCKSDCESIQHIFDHCLFSSMVLQQVLNLSGTPQIQIPANLAFLTTDITAKQKEILAIAWYFIWRERCSRVFSEKHSNTHSLAMLIIEEWRLLHPD</sequence>
<reference evidence="2" key="1">
    <citation type="submission" date="2022-08" db="EMBL/GenBank/DDBJ databases">
        <authorList>
            <person name="Marques A."/>
        </authorList>
    </citation>
    <scope>NUCLEOTIDE SEQUENCE</scope>
    <source>
        <strain evidence="2">RhyPub2mFocal</strain>
        <tissue evidence="2">Leaves</tissue>
    </source>
</reference>
<accession>A0AAV8FJ56</accession>
<keyword evidence="2" id="KW-0695">RNA-directed DNA polymerase</keyword>
<dbReference type="GO" id="GO:0003964">
    <property type="term" value="F:RNA-directed DNA polymerase activity"/>
    <property type="evidence" value="ECO:0007669"/>
    <property type="project" value="UniProtKB-KW"/>
</dbReference>
<dbReference type="InterPro" id="IPR000477">
    <property type="entry name" value="RT_dom"/>
</dbReference>
<keyword evidence="2" id="KW-0548">Nucleotidyltransferase</keyword>
<keyword evidence="3" id="KW-1185">Reference proteome</keyword>
<keyword evidence="2" id="KW-0808">Transferase</keyword>
<dbReference type="EMBL" id="JAMFTS010000002">
    <property type="protein sequence ID" value="KAJ4793535.1"/>
    <property type="molecule type" value="Genomic_DNA"/>
</dbReference>
<dbReference type="AlphaFoldDB" id="A0AAV8FJ56"/>
<dbReference type="PANTHER" id="PTHR33116:SF78">
    <property type="entry name" value="OS12G0587133 PROTEIN"/>
    <property type="match status" value="1"/>
</dbReference>
<protein>
    <submittedName>
        <fullName evidence="2">RNA-directed DNA polymerase (Reverse transcriptase)-related family protein</fullName>
    </submittedName>
</protein>
<dbReference type="InterPro" id="IPR026960">
    <property type="entry name" value="RVT-Znf"/>
</dbReference>
<dbReference type="PANTHER" id="PTHR33116">
    <property type="entry name" value="REVERSE TRANSCRIPTASE ZINC-BINDING DOMAIN-CONTAINING PROTEIN-RELATED-RELATED"/>
    <property type="match status" value="1"/>
</dbReference>
<name>A0AAV8FJ56_9POAL</name>